<dbReference type="InterPro" id="IPR032135">
    <property type="entry name" value="DUF4817"/>
</dbReference>
<name>A0A6P7TPY0_9MOLL</name>
<keyword evidence="1" id="KW-0677">Repeat</keyword>
<reference evidence="7" key="1">
    <citation type="submission" date="2025-08" db="UniProtKB">
        <authorList>
            <consortium name="RefSeq"/>
        </authorList>
    </citation>
    <scope>IDENTIFICATION</scope>
</reference>
<feature type="domain" description="DUF4817" evidence="5">
    <location>
        <begin position="345"/>
        <end position="400"/>
    </location>
</feature>
<feature type="repeat" description="ANK" evidence="3">
    <location>
        <begin position="171"/>
        <end position="203"/>
    </location>
</feature>
<gene>
    <name evidence="7" type="primary">LOC115224731</name>
</gene>
<dbReference type="InterPro" id="IPR036770">
    <property type="entry name" value="Ankyrin_rpt-contain_sf"/>
</dbReference>
<evidence type="ECO:0000259" key="5">
    <source>
        <dbReference type="Pfam" id="PF16087"/>
    </source>
</evidence>
<dbReference type="SUPFAM" id="SSF48403">
    <property type="entry name" value="Ankyrin repeat"/>
    <property type="match status" value="1"/>
</dbReference>
<dbReference type="PROSITE" id="PS50088">
    <property type="entry name" value="ANK_REPEAT"/>
    <property type="match status" value="5"/>
</dbReference>
<dbReference type="GO" id="GO:0005634">
    <property type="term" value="C:nucleus"/>
    <property type="evidence" value="ECO:0007669"/>
    <property type="project" value="TreeGrafter"/>
</dbReference>
<feature type="repeat" description="ANK" evidence="3">
    <location>
        <begin position="4"/>
        <end position="36"/>
    </location>
</feature>
<dbReference type="Proteomes" id="UP000515154">
    <property type="component" value="Linkage group LG26"/>
</dbReference>
<organism evidence="6 7">
    <name type="scientific">Octopus sinensis</name>
    <name type="common">East Asian common octopus</name>
    <dbReference type="NCBI Taxonomy" id="2607531"/>
    <lineage>
        <taxon>Eukaryota</taxon>
        <taxon>Metazoa</taxon>
        <taxon>Spiralia</taxon>
        <taxon>Lophotrochozoa</taxon>
        <taxon>Mollusca</taxon>
        <taxon>Cephalopoda</taxon>
        <taxon>Coleoidea</taxon>
        <taxon>Octopodiformes</taxon>
        <taxon>Octopoda</taxon>
        <taxon>Incirrata</taxon>
        <taxon>Octopodidae</taxon>
        <taxon>Octopus</taxon>
    </lineage>
</organism>
<evidence type="ECO:0000313" key="6">
    <source>
        <dbReference type="Proteomes" id="UP000515154"/>
    </source>
</evidence>
<dbReference type="RefSeq" id="XP_029651462.1">
    <property type="nucleotide sequence ID" value="XM_029795602.2"/>
</dbReference>
<feature type="compositionally biased region" description="Polar residues" evidence="4">
    <location>
        <begin position="296"/>
        <end position="316"/>
    </location>
</feature>
<feature type="repeat" description="ANK" evidence="3">
    <location>
        <begin position="70"/>
        <end position="102"/>
    </location>
</feature>
<dbReference type="Gene3D" id="1.25.40.20">
    <property type="entry name" value="Ankyrin repeat-containing domain"/>
    <property type="match status" value="2"/>
</dbReference>
<dbReference type="PRINTS" id="PR01415">
    <property type="entry name" value="ANKYRIN"/>
</dbReference>
<dbReference type="KEGG" id="osn:115224731"/>
<dbReference type="SMART" id="SM00248">
    <property type="entry name" value="ANK"/>
    <property type="match status" value="7"/>
</dbReference>
<dbReference type="PANTHER" id="PTHR24201">
    <property type="entry name" value="ANK_REP_REGION DOMAIN-CONTAINING PROTEIN"/>
    <property type="match status" value="1"/>
</dbReference>
<keyword evidence="6" id="KW-1185">Reference proteome</keyword>
<keyword evidence="2 3" id="KW-0040">ANK repeat</keyword>
<sequence>MAMDGNTELHWACRRGQSDKVAELLELGLAVNAMAMDGNTPLHWACREGYYDMVNVLLAYGADVNLVANDGYTPLHWACRGGFSHIVDVLLTCKLDVNVLTRENYTALHWACRSGNCDTITALMKSKPEINTVALDGNTPLHLAVSRNDQKMVELLLSQDQIQLNIQDHDDRQTPLHNAVSNGHVGLIHALVLKGADVNAGDMYGDTSLHLALKKRRFKSETKHIEALDKCCLKLGFAKEARLSAAVVVSYLAEQGADLYCRNKYNTKPIDLIEDQDLKRKIKVLYPPRLESPLCSGNQSPLCSGNQGSEPQVTDSQKLDERDILSIAKQLSNKWRQVVAAMNWTGEHRAFIVETFIKTNDSVTATQRACRLHFNLGRHDPVPARNTILLWVTNFRATGSALKRKSTGRPRTART</sequence>
<feature type="region of interest" description="Disordered" evidence="4">
    <location>
        <begin position="296"/>
        <end position="318"/>
    </location>
</feature>
<feature type="repeat" description="ANK" evidence="3">
    <location>
        <begin position="136"/>
        <end position="158"/>
    </location>
</feature>
<feature type="repeat" description="ANK" evidence="3">
    <location>
        <begin position="37"/>
        <end position="69"/>
    </location>
</feature>
<dbReference type="PROSITE" id="PS50297">
    <property type="entry name" value="ANK_REP_REGION"/>
    <property type="match status" value="5"/>
</dbReference>
<dbReference type="Pfam" id="PF12796">
    <property type="entry name" value="Ank_2"/>
    <property type="match status" value="2"/>
</dbReference>
<dbReference type="PANTHER" id="PTHR24201:SF16">
    <property type="entry name" value="ANKYRIN-1-LIKE-RELATED"/>
    <property type="match status" value="1"/>
</dbReference>
<dbReference type="AlphaFoldDB" id="A0A6P7TPY0"/>
<dbReference type="Pfam" id="PF16087">
    <property type="entry name" value="DUF4817"/>
    <property type="match status" value="1"/>
</dbReference>
<proteinExistence type="predicted"/>
<accession>A0A6P7TPY0</accession>
<evidence type="ECO:0000256" key="2">
    <source>
        <dbReference type="ARBA" id="ARBA00023043"/>
    </source>
</evidence>
<evidence type="ECO:0000256" key="4">
    <source>
        <dbReference type="SAM" id="MobiDB-lite"/>
    </source>
</evidence>
<protein>
    <submittedName>
        <fullName evidence="7">E3 ubiquitin-protein ligase MIB2 isoform X1</fullName>
    </submittedName>
</protein>
<evidence type="ECO:0000313" key="7">
    <source>
        <dbReference type="RefSeq" id="XP_029651462.1"/>
    </source>
</evidence>
<dbReference type="Pfam" id="PF13637">
    <property type="entry name" value="Ank_4"/>
    <property type="match status" value="1"/>
</dbReference>
<dbReference type="InterPro" id="IPR050776">
    <property type="entry name" value="Ank_Repeat/CDKN_Inhibitor"/>
</dbReference>
<evidence type="ECO:0000256" key="1">
    <source>
        <dbReference type="ARBA" id="ARBA00022737"/>
    </source>
</evidence>
<dbReference type="InterPro" id="IPR002110">
    <property type="entry name" value="Ankyrin_rpt"/>
</dbReference>
<evidence type="ECO:0000256" key="3">
    <source>
        <dbReference type="PROSITE-ProRule" id="PRU00023"/>
    </source>
</evidence>